<sequence>MNRVGFCFLDRPSATKQLELVQKIEQLNYESAWVTETRLARDAFSVLGAFAAVTKRIQLCTGIVNSWTRGPALMAMTLATLDEMAPGRVVCGLGAYWDPLAWKQGIDRKKPVSQMREYLTIVRRLLMLEDHVTFEGEFVKVRDISLDLGHGATREPKNVKLYIGPTGPVMTELTGEIADGALLNGLLSAKYTREMVNQLNKGAVKGGRSFDTFERPQLINVSMSNDVAEARYTAKYLVTKYLGQQPHVGKASGLDPELLDRINQTMGGWPAKPGGIEDAMKLVSDEIADSLTISGTAKQIKDRTQEWMDAGISYPVILPLSENYDEIIEKLAPSEW</sequence>
<dbReference type="AlphaFoldDB" id="A0A1H1YQK9"/>
<dbReference type="SUPFAM" id="SSF51679">
    <property type="entry name" value="Bacterial luciferase-like"/>
    <property type="match status" value="1"/>
</dbReference>
<gene>
    <name evidence="3" type="ORF">SAMN05444158_4956</name>
</gene>
<dbReference type="Proteomes" id="UP000243904">
    <property type="component" value="Chromosome I"/>
</dbReference>
<dbReference type="PANTHER" id="PTHR43244">
    <property type="match status" value="1"/>
</dbReference>
<evidence type="ECO:0000313" key="4">
    <source>
        <dbReference type="Proteomes" id="UP000243904"/>
    </source>
</evidence>
<dbReference type="Gene3D" id="3.20.20.30">
    <property type="entry name" value="Luciferase-like domain"/>
    <property type="match status" value="1"/>
</dbReference>
<dbReference type="EMBL" id="LT629750">
    <property type="protein sequence ID" value="SDT23640.1"/>
    <property type="molecule type" value="Genomic_DNA"/>
</dbReference>
<name>A0A1H1YQK9_9BRAD</name>
<evidence type="ECO:0000313" key="3">
    <source>
        <dbReference type="EMBL" id="SDT23640.1"/>
    </source>
</evidence>
<evidence type="ECO:0000259" key="2">
    <source>
        <dbReference type="Pfam" id="PF00296"/>
    </source>
</evidence>
<accession>A0A1H1YQK9</accession>
<keyword evidence="4" id="KW-1185">Reference proteome</keyword>
<proteinExistence type="predicted"/>
<dbReference type="InterPro" id="IPR036661">
    <property type="entry name" value="Luciferase-like_sf"/>
</dbReference>
<keyword evidence="1" id="KW-0560">Oxidoreductase</keyword>
<dbReference type="Pfam" id="PF00296">
    <property type="entry name" value="Bac_luciferase"/>
    <property type="match status" value="1"/>
</dbReference>
<feature type="domain" description="Luciferase-like" evidence="2">
    <location>
        <begin position="13"/>
        <end position="313"/>
    </location>
</feature>
<dbReference type="GO" id="GO:0016705">
    <property type="term" value="F:oxidoreductase activity, acting on paired donors, with incorporation or reduction of molecular oxygen"/>
    <property type="evidence" value="ECO:0007669"/>
    <property type="project" value="InterPro"/>
</dbReference>
<organism evidence="3 4">
    <name type="scientific">Bradyrhizobium canariense</name>
    <dbReference type="NCBI Taxonomy" id="255045"/>
    <lineage>
        <taxon>Bacteria</taxon>
        <taxon>Pseudomonadati</taxon>
        <taxon>Pseudomonadota</taxon>
        <taxon>Alphaproteobacteria</taxon>
        <taxon>Hyphomicrobiales</taxon>
        <taxon>Nitrobacteraceae</taxon>
        <taxon>Bradyrhizobium</taxon>
    </lineage>
</organism>
<dbReference type="InterPro" id="IPR050564">
    <property type="entry name" value="F420-G6PD/mer"/>
</dbReference>
<protein>
    <submittedName>
        <fullName evidence="3">5,10-methylenetetrahydromethanopterin reductase</fullName>
    </submittedName>
</protein>
<evidence type="ECO:0000256" key="1">
    <source>
        <dbReference type="ARBA" id="ARBA00023002"/>
    </source>
</evidence>
<dbReference type="PANTHER" id="PTHR43244:SF1">
    <property type="entry name" value="5,10-METHYLENETETRAHYDROMETHANOPTERIN REDUCTASE"/>
    <property type="match status" value="1"/>
</dbReference>
<dbReference type="CDD" id="cd01097">
    <property type="entry name" value="Tetrahydromethanopterin_reductase"/>
    <property type="match status" value="1"/>
</dbReference>
<reference evidence="4" key="1">
    <citation type="submission" date="2016-10" db="EMBL/GenBank/DDBJ databases">
        <authorList>
            <person name="Varghese N."/>
            <person name="Submissions S."/>
        </authorList>
    </citation>
    <scope>NUCLEOTIDE SEQUENCE [LARGE SCALE GENOMIC DNA]</scope>
    <source>
        <strain evidence="4">GAS369</strain>
    </source>
</reference>
<dbReference type="InterPro" id="IPR011251">
    <property type="entry name" value="Luciferase-like_dom"/>
</dbReference>